<evidence type="ECO:0000313" key="1">
    <source>
        <dbReference type="EMBL" id="ORO45583.1"/>
    </source>
</evidence>
<dbReference type="RefSeq" id="WP_084875324.1">
    <property type="nucleotide sequence ID" value="NZ_NCUG01000018.1"/>
</dbReference>
<organism evidence="1 2">
    <name type="scientific">Streptococcus oralis subsp. tigurinus</name>
    <dbReference type="NCBI Taxonomy" id="1077464"/>
    <lineage>
        <taxon>Bacteria</taxon>
        <taxon>Bacillati</taxon>
        <taxon>Bacillota</taxon>
        <taxon>Bacilli</taxon>
        <taxon>Lactobacillales</taxon>
        <taxon>Streptococcaceae</taxon>
        <taxon>Streptococcus</taxon>
    </lineage>
</organism>
<protein>
    <submittedName>
        <fullName evidence="1">Uncharacterized protein</fullName>
    </submittedName>
</protein>
<gene>
    <name evidence="1" type="ORF">B7725_06875</name>
</gene>
<dbReference type="Proteomes" id="UP000193030">
    <property type="component" value="Unassembled WGS sequence"/>
</dbReference>
<evidence type="ECO:0000313" key="2">
    <source>
        <dbReference type="Proteomes" id="UP000193030"/>
    </source>
</evidence>
<dbReference type="AlphaFoldDB" id="A0A1X1GFR0"/>
<accession>A0A1X1GFR0</accession>
<comment type="caution">
    <text evidence="1">The sequence shown here is derived from an EMBL/GenBank/DDBJ whole genome shotgun (WGS) entry which is preliminary data.</text>
</comment>
<reference evidence="1 2" key="1">
    <citation type="journal article" date="2016" name="Eur. J. Clin. Microbiol. Infect. Dis.">
        <title>Whole genome sequencing as a tool for phylogenetic analysis of clinical strains of Mitis group streptococci.</title>
        <authorList>
            <person name="Rasmussen L.H."/>
            <person name="Dargis R."/>
            <person name="Hojholt K."/>
            <person name="Christensen J.J."/>
            <person name="Skovgaard O."/>
            <person name="Justesen U.S."/>
            <person name="Rosenvinge F.S."/>
            <person name="Moser C."/>
            <person name="Lukjancenko O."/>
            <person name="Rasmussen S."/>
            <person name="Nielsen X.C."/>
        </authorList>
    </citation>
    <scope>NUCLEOTIDE SEQUENCE [LARGE SCALE GENOMIC DNA]</scope>
    <source>
        <strain evidence="1 2">OD_314165_09</strain>
    </source>
</reference>
<proteinExistence type="predicted"/>
<name>A0A1X1GFR0_STROR</name>
<dbReference type="EMBL" id="NCUG01000018">
    <property type="protein sequence ID" value="ORO45583.1"/>
    <property type="molecule type" value="Genomic_DNA"/>
</dbReference>
<sequence>MFPSNTQNQTDTTPQLANPFQLEVAKSLSKEMAVLQKNQLLTADILNKVGDLSKLEADILAKTPHAKERTDFIIKTFALVASQQIR</sequence>